<dbReference type="Proteomes" id="UP001237642">
    <property type="component" value="Unassembled WGS sequence"/>
</dbReference>
<feature type="compositionally biased region" description="Basic and acidic residues" evidence="1">
    <location>
        <begin position="222"/>
        <end position="238"/>
    </location>
</feature>
<reference evidence="2" key="1">
    <citation type="submission" date="2023-02" db="EMBL/GenBank/DDBJ databases">
        <title>Genome of toxic invasive species Heracleum sosnowskyi carries increased number of genes despite the absence of recent whole-genome duplications.</title>
        <authorList>
            <person name="Schelkunov M."/>
            <person name="Shtratnikova V."/>
            <person name="Makarenko M."/>
            <person name="Klepikova A."/>
            <person name="Omelchenko D."/>
            <person name="Novikova G."/>
            <person name="Obukhova E."/>
            <person name="Bogdanov V."/>
            <person name="Penin A."/>
            <person name="Logacheva M."/>
        </authorList>
    </citation>
    <scope>NUCLEOTIDE SEQUENCE</scope>
    <source>
        <strain evidence="2">Hsosn_3</strain>
        <tissue evidence="2">Leaf</tissue>
    </source>
</reference>
<protein>
    <submittedName>
        <fullName evidence="2">Uncharacterized protein</fullName>
    </submittedName>
</protein>
<dbReference type="AlphaFoldDB" id="A0AAD8GPU1"/>
<evidence type="ECO:0000256" key="1">
    <source>
        <dbReference type="SAM" id="MobiDB-lite"/>
    </source>
</evidence>
<evidence type="ECO:0000313" key="2">
    <source>
        <dbReference type="EMBL" id="KAK1352792.1"/>
    </source>
</evidence>
<dbReference type="EMBL" id="JAUIZM010000014">
    <property type="protein sequence ID" value="KAK1352792.1"/>
    <property type="molecule type" value="Genomic_DNA"/>
</dbReference>
<sequence length="449" mass="50131">MEGKEEDVNVGANKYSERQPLGTSAQTDKDYKEPPPAPLFEPGELTSRRANTLSMVDRNFQQIWGFRGGDDDIDSSSDDSKSGEANHKLASVVLPVNDETSDDLDHQKIDKVEPDGEQPRKPRIKKRVTAKAKGKKRKTENAFKKEVGKKKRKSNALNSAILDELKIFTVSIIQDLKVEREQMFAQMKEEMQNLVSVKSSTRQTAKTKGRQKSFQTRNTKNTKSERRPRNIRKEHVKCDQAAQTISLNKKEKGGHVRLLAEQPMYSYTQSANLASSAYLTLPSAPSEKQLEHQNTESPYGNCLKPGNGTGLSFASGHGNVTMNAMNHCGYISGSHMEVPFPSFAQMGSKNTSFSDQHCTQTSSMGNVFPLPLHQRFENYFNIPSQVGNISRDNNILGWRMNGGNIIFSGNGNSLPDNFASNMVLNRIHYRPNGNVTEYGIQDIRDGNLN</sequence>
<evidence type="ECO:0000313" key="3">
    <source>
        <dbReference type="Proteomes" id="UP001237642"/>
    </source>
</evidence>
<feature type="region of interest" description="Disordered" evidence="1">
    <location>
        <begin position="196"/>
        <end position="239"/>
    </location>
</feature>
<feature type="compositionally biased region" description="Basic and acidic residues" evidence="1">
    <location>
        <begin position="78"/>
        <end position="87"/>
    </location>
</feature>
<reference evidence="2" key="2">
    <citation type="submission" date="2023-05" db="EMBL/GenBank/DDBJ databases">
        <authorList>
            <person name="Schelkunov M.I."/>
        </authorList>
    </citation>
    <scope>NUCLEOTIDE SEQUENCE</scope>
    <source>
        <strain evidence="2">Hsosn_3</strain>
        <tissue evidence="2">Leaf</tissue>
    </source>
</reference>
<accession>A0AAD8GPU1</accession>
<name>A0AAD8GPU1_9APIA</name>
<organism evidence="2 3">
    <name type="scientific">Heracleum sosnowskyi</name>
    <dbReference type="NCBI Taxonomy" id="360622"/>
    <lineage>
        <taxon>Eukaryota</taxon>
        <taxon>Viridiplantae</taxon>
        <taxon>Streptophyta</taxon>
        <taxon>Embryophyta</taxon>
        <taxon>Tracheophyta</taxon>
        <taxon>Spermatophyta</taxon>
        <taxon>Magnoliopsida</taxon>
        <taxon>eudicotyledons</taxon>
        <taxon>Gunneridae</taxon>
        <taxon>Pentapetalae</taxon>
        <taxon>asterids</taxon>
        <taxon>campanulids</taxon>
        <taxon>Apiales</taxon>
        <taxon>Apiaceae</taxon>
        <taxon>Apioideae</taxon>
        <taxon>apioid superclade</taxon>
        <taxon>Tordylieae</taxon>
        <taxon>Tordyliinae</taxon>
        <taxon>Heracleum</taxon>
    </lineage>
</organism>
<proteinExistence type="predicted"/>
<feature type="region of interest" description="Disordered" evidence="1">
    <location>
        <begin position="65"/>
        <end position="147"/>
    </location>
</feature>
<feature type="compositionally biased region" description="Basic and acidic residues" evidence="1">
    <location>
        <begin position="103"/>
        <end position="120"/>
    </location>
</feature>
<gene>
    <name evidence="2" type="ORF">POM88_052630</name>
</gene>
<feature type="region of interest" description="Disordered" evidence="1">
    <location>
        <begin position="1"/>
        <end position="46"/>
    </location>
</feature>
<comment type="caution">
    <text evidence="2">The sequence shown here is derived from an EMBL/GenBank/DDBJ whole genome shotgun (WGS) entry which is preliminary data.</text>
</comment>
<keyword evidence="3" id="KW-1185">Reference proteome</keyword>
<feature type="compositionally biased region" description="Basic residues" evidence="1">
    <location>
        <begin position="121"/>
        <end position="138"/>
    </location>
</feature>
<feature type="compositionally biased region" description="Polar residues" evidence="1">
    <location>
        <begin position="212"/>
        <end position="221"/>
    </location>
</feature>